<name>A0AAV7FDD0_ARIFI</name>
<dbReference type="Pfam" id="PF07727">
    <property type="entry name" value="RVT_2"/>
    <property type="match status" value="1"/>
</dbReference>
<dbReference type="AlphaFoldDB" id="A0AAV7FDD0"/>
<dbReference type="InterPro" id="IPR013103">
    <property type="entry name" value="RVT_2"/>
</dbReference>
<accession>A0AAV7FDD0</accession>
<keyword evidence="1" id="KW-0732">Signal</keyword>
<reference evidence="3 4" key="1">
    <citation type="submission" date="2021-07" db="EMBL/GenBank/DDBJ databases">
        <title>The Aristolochia fimbriata genome: insights into angiosperm evolution, floral development and chemical biosynthesis.</title>
        <authorList>
            <person name="Jiao Y."/>
        </authorList>
    </citation>
    <scope>NUCLEOTIDE SEQUENCE [LARGE SCALE GENOMIC DNA]</scope>
    <source>
        <strain evidence="3">IBCAS-2021</strain>
        <tissue evidence="3">Leaf</tissue>
    </source>
</reference>
<dbReference type="EMBL" id="JAINDJ010000002">
    <property type="protein sequence ID" value="KAG9459195.1"/>
    <property type="molecule type" value="Genomic_DNA"/>
</dbReference>
<comment type="caution">
    <text evidence="3">The sequence shown here is derived from an EMBL/GenBank/DDBJ whole genome shotgun (WGS) entry which is preliminary data.</text>
</comment>
<keyword evidence="4" id="KW-1185">Reference proteome</keyword>
<organism evidence="3 4">
    <name type="scientific">Aristolochia fimbriata</name>
    <name type="common">White veined hardy Dutchman's pipe vine</name>
    <dbReference type="NCBI Taxonomy" id="158543"/>
    <lineage>
        <taxon>Eukaryota</taxon>
        <taxon>Viridiplantae</taxon>
        <taxon>Streptophyta</taxon>
        <taxon>Embryophyta</taxon>
        <taxon>Tracheophyta</taxon>
        <taxon>Spermatophyta</taxon>
        <taxon>Magnoliopsida</taxon>
        <taxon>Magnoliidae</taxon>
        <taxon>Piperales</taxon>
        <taxon>Aristolochiaceae</taxon>
        <taxon>Aristolochia</taxon>
    </lineage>
</organism>
<dbReference type="Proteomes" id="UP000825729">
    <property type="component" value="Unassembled WGS sequence"/>
</dbReference>
<proteinExistence type="predicted"/>
<evidence type="ECO:0000313" key="4">
    <source>
        <dbReference type="Proteomes" id="UP000825729"/>
    </source>
</evidence>
<evidence type="ECO:0000313" key="3">
    <source>
        <dbReference type="EMBL" id="KAG9459195.1"/>
    </source>
</evidence>
<evidence type="ECO:0000256" key="1">
    <source>
        <dbReference type="SAM" id="SignalP"/>
    </source>
</evidence>
<feature type="signal peptide" evidence="1">
    <location>
        <begin position="1"/>
        <end position="26"/>
    </location>
</feature>
<feature type="chain" id="PRO_5043428783" description="Reverse transcriptase Ty1/copia-type domain-containing protein" evidence="1">
    <location>
        <begin position="27"/>
        <end position="169"/>
    </location>
</feature>
<sequence>MVFDPSRRSLTWTDLAFLFVTLLVRASPPALSFPQVSEYFITQKPRGENADFSECPVPPGPKTIPDSWTYITLTGCPKSTNNPSLIPYLNSIYQTSGSVLVLIDVHDGTVIGSDSQGIRHLKDALHHEVIIKDMGDLHYFLCIEIVCNSSGFHLSQGKYVADQLHRLHH</sequence>
<evidence type="ECO:0000259" key="2">
    <source>
        <dbReference type="Pfam" id="PF07727"/>
    </source>
</evidence>
<protein>
    <recommendedName>
        <fullName evidence="2">Reverse transcriptase Ty1/copia-type domain-containing protein</fullName>
    </recommendedName>
</protein>
<gene>
    <name evidence="3" type="ORF">H6P81_003703</name>
</gene>
<feature type="domain" description="Reverse transcriptase Ty1/copia-type" evidence="2">
    <location>
        <begin position="91"/>
        <end position="162"/>
    </location>
</feature>